<evidence type="ECO:0000256" key="3">
    <source>
        <dbReference type="ARBA" id="ARBA00023065"/>
    </source>
</evidence>
<dbReference type="Pfam" id="PF01813">
    <property type="entry name" value="ATP-synt_D"/>
    <property type="match status" value="1"/>
</dbReference>
<accession>A0A2S4K0J3</accession>
<name>A0A2S4K0J3_9SPIO</name>
<dbReference type="AlphaFoldDB" id="A0A2S4K0J3"/>
<keyword evidence="4" id="KW-0175">Coiled coil</keyword>
<sequence>MVKLTKNELKKQKDALKRFQRYLPTLQLKKQQLQMVIRQAEQEYDVLVREKEQIRKDLDRWVGVYADGLDLTPYAEVERIETSQGNIAGIDIPLFEDLQFVDRRWDLSTTPLWVDQGVKMLRSMLEVEAKLLLLKEQLRLLGEELRTTTQRVNLFEKVKIPETRDNIRMIQIYLGDQQTAAVVRGKIAKRNLLKAAS</sequence>
<keyword evidence="2" id="KW-0813">Transport</keyword>
<evidence type="ECO:0000313" key="6">
    <source>
        <dbReference type="Proteomes" id="UP000237350"/>
    </source>
</evidence>
<dbReference type="EMBL" id="LPWH01000004">
    <property type="protein sequence ID" value="POR05277.1"/>
    <property type="molecule type" value="Genomic_DNA"/>
</dbReference>
<dbReference type="Gene3D" id="1.10.287.3240">
    <property type="match status" value="1"/>
</dbReference>
<dbReference type="OrthoDB" id="5637912at2"/>
<keyword evidence="3" id="KW-0406">Ion transport</keyword>
<dbReference type="NCBIfam" id="TIGR00309">
    <property type="entry name" value="V_ATPase_subD"/>
    <property type="match status" value="1"/>
</dbReference>
<evidence type="ECO:0000256" key="1">
    <source>
        <dbReference type="ARBA" id="ARBA00005850"/>
    </source>
</evidence>
<organism evidence="5 6">
    <name type="scientific">Alkalispirochaeta sphaeroplastigenens</name>
    <dbReference type="NCBI Taxonomy" id="1187066"/>
    <lineage>
        <taxon>Bacteria</taxon>
        <taxon>Pseudomonadati</taxon>
        <taxon>Spirochaetota</taxon>
        <taxon>Spirochaetia</taxon>
        <taxon>Spirochaetales</taxon>
        <taxon>Spirochaetaceae</taxon>
        <taxon>Alkalispirochaeta</taxon>
    </lineage>
</organism>
<evidence type="ECO:0000313" key="5">
    <source>
        <dbReference type="EMBL" id="POR05277.1"/>
    </source>
</evidence>
<dbReference type="GO" id="GO:0046961">
    <property type="term" value="F:proton-transporting ATPase activity, rotational mechanism"/>
    <property type="evidence" value="ECO:0007669"/>
    <property type="project" value="InterPro"/>
</dbReference>
<dbReference type="RefSeq" id="WP_018525311.1">
    <property type="nucleotide sequence ID" value="NZ_LPWH01000004.1"/>
</dbReference>
<comment type="caution">
    <text evidence="5">The sequence shown here is derived from an EMBL/GenBank/DDBJ whole genome shotgun (WGS) entry which is preliminary data.</text>
</comment>
<evidence type="ECO:0000256" key="4">
    <source>
        <dbReference type="SAM" id="Coils"/>
    </source>
</evidence>
<dbReference type="NCBIfam" id="NF002565">
    <property type="entry name" value="PRK02195.1"/>
    <property type="match status" value="1"/>
</dbReference>
<feature type="coiled-coil region" evidence="4">
    <location>
        <begin position="23"/>
        <end position="57"/>
    </location>
</feature>
<keyword evidence="6" id="KW-1185">Reference proteome</keyword>
<dbReference type="Proteomes" id="UP000237350">
    <property type="component" value="Unassembled WGS sequence"/>
</dbReference>
<dbReference type="PANTHER" id="PTHR11671">
    <property type="entry name" value="V-TYPE ATP SYNTHASE SUBUNIT D"/>
    <property type="match status" value="1"/>
</dbReference>
<protein>
    <submittedName>
        <fullName evidence="5">ATP synthase subunit D</fullName>
    </submittedName>
</protein>
<dbReference type="InterPro" id="IPR002699">
    <property type="entry name" value="V_ATPase_D"/>
</dbReference>
<proteinExistence type="inferred from homology"/>
<evidence type="ECO:0000256" key="2">
    <source>
        <dbReference type="ARBA" id="ARBA00022448"/>
    </source>
</evidence>
<comment type="similarity">
    <text evidence="1">Belongs to the V-ATPase D subunit family.</text>
</comment>
<gene>
    <name evidence="5" type="ORF">AU468_01965</name>
</gene>
<reference evidence="6" key="1">
    <citation type="submission" date="2015-12" db="EMBL/GenBank/DDBJ databases">
        <authorList>
            <person name="Lodha T.D."/>
            <person name="Chintalapati S."/>
            <person name="Chintalapati V.R."/>
            <person name="Sravanthi T."/>
        </authorList>
    </citation>
    <scope>NUCLEOTIDE SEQUENCE [LARGE SCALE GENOMIC DNA]</scope>
    <source>
        <strain evidence="6">JC133</strain>
    </source>
</reference>